<name>A0A0A2TY28_9BACI</name>
<protein>
    <recommendedName>
        <fullName evidence="4">DUF1850 domain-containing protein</fullName>
    </recommendedName>
</protein>
<keyword evidence="1" id="KW-0812">Transmembrane</keyword>
<dbReference type="OrthoDB" id="4411648at2"/>
<dbReference type="Pfam" id="PF08905">
    <property type="entry name" value="DUF1850"/>
    <property type="match status" value="1"/>
</dbReference>
<keyword evidence="1" id="KW-0472">Membrane</keyword>
<dbReference type="EMBL" id="AVBF01000004">
    <property type="protein sequence ID" value="KGP74180.1"/>
    <property type="molecule type" value="Genomic_DNA"/>
</dbReference>
<evidence type="ECO:0000313" key="3">
    <source>
        <dbReference type="Proteomes" id="UP000030147"/>
    </source>
</evidence>
<dbReference type="AlphaFoldDB" id="A0A0A2TY28"/>
<comment type="caution">
    <text evidence="2">The sequence shown here is derived from an EMBL/GenBank/DDBJ whole genome shotgun (WGS) entry which is preliminary data.</text>
</comment>
<feature type="transmembrane region" description="Helical" evidence="1">
    <location>
        <begin position="6"/>
        <end position="27"/>
    </location>
</feature>
<evidence type="ECO:0000313" key="2">
    <source>
        <dbReference type="EMBL" id="KGP74180.1"/>
    </source>
</evidence>
<sequence>MKNKLLLPITVLLIGILWFISVSVITLHDYNGVLRTFVYHDETDFSVRWKHSVEKEEWEEMFQVKGTTIYIDSTRFKTFGAGVPSNAGNNTFIKNGWVYMTGISRKIGDELFIRTGKTTQHRFIYGNETIHLDKQEAYNIRTEERSLANFIWLKVSTRMR</sequence>
<dbReference type="STRING" id="1385514.N782_09010"/>
<reference evidence="2 3" key="1">
    <citation type="journal article" date="2015" name="Stand. Genomic Sci.">
        <title>High quality draft genome sequence of the moderately halophilic bacterium Pontibacillus yanchengensis Y32(T) and comparison among Pontibacillus genomes.</title>
        <authorList>
            <person name="Huang J."/>
            <person name="Qiao Z.X."/>
            <person name="Tang J.W."/>
            <person name="Wang G."/>
        </authorList>
    </citation>
    <scope>NUCLEOTIDE SEQUENCE [LARGE SCALE GENOMIC DNA]</scope>
    <source>
        <strain evidence="2 3">Y32</strain>
    </source>
</reference>
<gene>
    <name evidence="2" type="ORF">N782_09010</name>
</gene>
<keyword evidence="1" id="KW-1133">Transmembrane helix</keyword>
<organism evidence="2 3">
    <name type="scientific">Pontibacillus yanchengensis Y32</name>
    <dbReference type="NCBI Taxonomy" id="1385514"/>
    <lineage>
        <taxon>Bacteria</taxon>
        <taxon>Bacillati</taxon>
        <taxon>Bacillota</taxon>
        <taxon>Bacilli</taxon>
        <taxon>Bacillales</taxon>
        <taxon>Bacillaceae</taxon>
        <taxon>Pontibacillus</taxon>
    </lineage>
</organism>
<dbReference type="RefSeq" id="WP_052111123.1">
    <property type="nucleotide sequence ID" value="NZ_AVBF01000004.1"/>
</dbReference>
<evidence type="ECO:0008006" key="4">
    <source>
        <dbReference type="Google" id="ProtNLM"/>
    </source>
</evidence>
<dbReference type="Proteomes" id="UP000030147">
    <property type="component" value="Unassembled WGS sequence"/>
</dbReference>
<proteinExistence type="predicted"/>
<keyword evidence="3" id="KW-1185">Reference proteome</keyword>
<evidence type="ECO:0000256" key="1">
    <source>
        <dbReference type="SAM" id="Phobius"/>
    </source>
</evidence>
<accession>A0A0A2TY28</accession>
<dbReference type="InterPro" id="IPR015001">
    <property type="entry name" value="DUF1850"/>
</dbReference>
<dbReference type="eggNOG" id="COG4729">
    <property type="taxonomic scope" value="Bacteria"/>
</dbReference>